<protein>
    <submittedName>
        <fullName evidence="7">Redoxin domain-containing protein</fullName>
    </submittedName>
</protein>
<evidence type="ECO:0000256" key="2">
    <source>
        <dbReference type="ARBA" id="ARBA00022748"/>
    </source>
</evidence>
<dbReference type="InterPro" id="IPR017937">
    <property type="entry name" value="Thioredoxin_CS"/>
</dbReference>
<keyword evidence="8" id="KW-1185">Reference proteome</keyword>
<dbReference type="GO" id="GO:0016209">
    <property type="term" value="F:antioxidant activity"/>
    <property type="evidence" value="ECO:0007669"/>
    <property type="project" value="InterPro"/>
</dbReference>
<feature type="chain" id="PRO_5026758419" evidence="5">
    <location>
        <begin position="22"/>
        <end position="174"/>
    </location>
</feature>
<name>A0A6N9SX66_9HYPH</name>
<dbReference type="PANTHER" id="PTHR42852:SF6">
    <property type="entry name" value="THIOL:DISULFIDE INTERCHANGE PROTEIN DSBE"/>
    <property type="match status" value="1"/>
</dbReference>
<evidence type="ECO:0000256" key="1">
    <source>
        <dbReference type="ARBA" id="ARBA00004196"/>
    </source>
</evidence>
<dbReference type="PROSITE" id="PS51352">
    <property type="entry name" value="THIOREDOXIN_2"/>
    <property type="match status" value="1"/>
</dbReference>
<keyword evidence="4" id="KW-0676">Redox-active center</keyword>
<keyword evidence="2" id="KW-0201">Cytochrome c-type biogenesis</keyword>
<dbReference type="Pfam" id="PF00578">
    <property type="entry name" value="AhpC-TSA"/>
    <property type="match status" value="1"/>
</dbReference>
<dbReference type="GO" id="GO:0015036">
    <property type="term" value="F:disulfide oxidoreductase activity"/>
    <property type="evidence" value="ECO:0007669"/>
    <property type="project" value="UniProtKB-ARBA"/>
</dbReference>
<dbReference type="InterPro" id="IPR000866">
    <property type="entry name" value="AhpC/TSA"/>
</dbReference>
<dbReference type="SUPFAM" id="SSF52833">
    <property type="entry name" value="Thioredoxin-like"/>
    <property type="match status" value="1"/>
</dbReference>
<evidence type="ECO:0000256" key="3">
    <source>
        <dbReference type="ARBA" id="ARBA00023157"/>
    </source>
</evidence>
<proteinExistence type="predicted"/>
<dbReference type="PANTHER" id="PTHR42852">
    <property type="entry name" value="THIOL:DISULFIDE INTERCHANGE PROTEIN DSBE"/>
    <property type="match status" value="1"/>
</dbReference>
<feature type="signal peptide" evidence="5">
    <location>
        <begin position="1"/>
        <end position="21"/>
    </location>
</feature>
<gene>
    <name evidence="7" type="ORF">GTK09_04220</name>
</gene>
<dbReference type="AlphaFoldDB" id="A0A6N9SX66"/>
<accession>A0A6N9SX66</accession>
<organism evidence="7 8">
    <name type="scientific">Jiella pacifica</name>
    <dbReference type="NCBI Taxonomy" id="2696469"/>
    <lineage>
        <taxon>Bacteria</taxon>
        <taxon>Pseudomonadati</taxon>
        <taxon>Pseudomonadota</taxon>
        <taxon>Alphaproteobacteria</taxon>
        <taxon>Hyphomicrobiales</taxon>
        <taxon>Aurantimonadaceae</taxon>
        <taxon>Jiella</taxon>
    </lineage>
</organism>
<dbReference type="Proteomes" id="UP000469011">
    <property type="component" value="Unassembled WGS sequence"/>
</dbReference>
<feature type="domain" description="Thioredoxin" evidence="6">
    <location>
        <begin position="27"/>
        <end position="172"/>
    </location>
</feature>
<dbReference type="PROSITE" id="PS00194">
    <property type="entry name" value="THIOREDOXIN_1"/>
    <property type="match status" value="1"/>
</dbReference>
<dbReference type="InterPro" id="IPR036249">
    <property type="entry name" value="Thioredoxin-like_sf"/>
</dbReference>
<evidence type="ECO:0000256" key="4">
    <source>
        <dbReference type="ARBA" id="ARBA00023284"/>
    </source>
</evidence>
<dbReference type="GO" id="GO:0017004">
    <property type="term" value="P:cytochrome complex assembly"/>
    <property type="evidence" value="ECO:0007669"/>
    <property type="project" value="UniProtKB-KW"/>
</dbReference>
<evidence type="ECO:0000313" key="7">
    <source>
        <dbReference type="EMBL" id="NDW03624.1"/>
    </source>
</evidence>
<reference evidence="7 8" key="1">
    <citation type="submission" date="2020-01" db="EMBL/GenBank/DDBJ databases">
        <title>Jiella pacifica sp. nov.</title>
        <authorList>
            <person name="Xue Z."/>
            <person name="Zhu S."/>
            <person name="Chen J."/>
            <person name="Yang J."/>
        </authorList>
    </citation>
    <scope>NUCLEOTIDE SEQUENCE [LARGE SCALE GENOMIC DNA]</scope>
    <source>
        <strain evidence="7 8">40Bstr34</strain>
    </source>
</reference>
<keyword evidence="5" id="KW-0732">Signal</keyword>
<dbReference type="InterPro" id="IPR050553">
    <property type="entry name" value="Thioredoxin_ResA/DsbE_sf"/>
</dbReference>
<dbReference type="EMBL" id="JAAAMG010000002">
    <property type="protein sequence ID" value="NDW03624.1"/>
    <property type="molecule type" value="Genomic_DNA"/>
</dbReference>
<dbReference type="Gene3D" id="3.40.30.10">
    <property type="entry name" value="Glutaredoxin"/>
    <property type="match status" value="1"/>
</dbReference>
<comment type="subcellular location">
    <subcellularLocation>
        <location evidence="1">Cell envelope</location>
    </subcellularLocation>
</comment>
<dbReference type="GO" id="GO:0030313">
    <property type="term" value="C:cell envelope"/>
    <property type="evidence" value="ECO:0007669"/>
    <property type="project" value="UniProtKB-SubCell"/>
</dbReference>
<comment type="caution">
    <text evidence="7">The sequence shown here is derived from an EMBL/GenBank/DDBJ whole genome shotgun (WGS) entry which is preliminary data.</text>
</comment>
<keyword evidence="3" id="KW-1015">Disulfide bond</keyword>
<sequence length="174" mass="18561">MANRVLLLCLVAGLSALPATAAVATQPAGTVSAESVTVSDARGEQKTVADLISGQPTILHFWATWCAPCREELPRLDAFASGLESGGLGGRLVVISVDTKPHQRITAFLDEVGATHLTDWQIAEGNAGSAFRLFGYPATLLMRPDGTLAERLSGPVDWDDPDIRNRFTTFLRGE</sequence>
<evidence type="ECO:0000256" key="5">
    <source>
        <dbReference type="SAM" id="SignalP"/>
    </source>
</evidence>
<dbReference type="RefSeq" id="WP_163461233.1">
    <property type="nucleotide sequence ID" value="NZ_JAAAMG010000002.1"/>
</dbReference>
<dbReference type="CDD" id="cd02966">
    <property type="entry name" value="TlpA_like_family"/>
    <property type="match status" value="1"/>
</dbReference>
<dbReference type="InterPro" id="IPR013766">
    <property type="entry name" value="Thioredoxin_domain"/>
</dbReference>
<evidence type="ECO:0000259" key="6">
    <source>
        <dbReference type="PROSITE" id="PS51352"/>
    </source>
</evidence>
<evidence type="ECO:0000313" key="8">
    <source>
        <dbReference type="Proteomes" id="UP000469011"/>
    </source>
</evidence>